<comment type="similarity">
    <text evidence="1">Belongs to the AAA ATPase family. BCS1 subfamily.</text>
</comment>
<organism evidence="3">
    <name type="scientific">Catovirus CTV1</name>
    <dbReference type="NCBI Taxonomy" id="1977631"/>
    <lineage>
        <taxon>Viruses</taxon>
        <taxon>Varidnaviria</taxon>
        <taxon>Bamfordvirae</taxon>
        <taxon>Nucleocytoviricota</taxon>
        <taxon>Megaviricetes</taxon>
        <taxon>Imitervirales</taxon>
        <taxon>Mimiviridae</taxon>
        <taxon>Klosneuvirinae</taxon>
        <taxon>Catovirus</taxon>
    </lineage>
</organism>
<dbReference type="SMART" id="SM00382">
    <property type="entry name" value="AAA"/>
    <property type="match status" value="1"/>
</dbReference>
<dbReference type="InterPro" id="IPR003959">
    <property type="entry name" value="ATPase_AAA_core"/>
</dbReference>
<proteinExistence type="inferred from homology"/>
<dbReference type="EMBL" id="KY684084">
    <property type="protein sequence ID" value="ARF09061.1"/>
    <property type="molecule type" value="Genomic_DNA"/>
</dbReference>
<name>A0A1V0SBK8_9VIRU</name>
<evidence type="ECO:0000313" key="3">
    <source>
        <dbReference type="EMBL" id="ARF09061.1"/>
    </source>
</evidence>
<sequence>MSNQMIGGVADTIKNYAITGNTIADTIILANIIPIFIVYITTIFELLKNNISYIIEYLIMIVYNKAKSKIAGEVMCDVHISKTSPIYIPLKNIISSTNIHEKEIRDNVTKNILNIVNSNHSYRHKYYGYDNKYFLHTNPKTGSLILDNYMCAEDEKIKIFSKHDLYFVFKYAQDINHPTKKETPDETSGQTHSTIERLELKIIKFTDKIYSKSEINEKFNDFMKSDLKLQSDVIYLFRLNSDDKIFCDMIDRFFNNVKYNEAGKFLIGDNIFESAEVQTYNENNDYNVTFDISQLNEATENIKNNLRLNPPKNTERINSAHNLYKKYTGQLNNLTGMIGYFFDNNLLYFVKSDNKEIIIISKGKLITQETIKEKIEFLVKESFKKTTNNNNKKKYPVGFSSYDSNKQKWNSVVVDPRGFDTIYLPQKTIDSVTEEIKSFIAQSKLYKLCSIPYKKGLLFYGPPGTGKTSFVKAIAYEYQMGIYSINLNDSNINDESISAVLNSMGSLSNKILLFEDVDTAFADKEQIKLESKLNIESNDSNKEKDSDKKSVAQPQIKFLTYSGLLNALDGVMTNHQGVITIMTTNYIEKLGPALIRPGRIDNKFLLKECNKEQIQKMCHSIITKFITIVDEEASNDTPIIIPHEFRNTDSLNKIINDFADKLVDQNNESNIAPCKLQVYILKYIKNIQDIFNNYEELLQS</sequence>
<feature type="domain" description="AAA+ ATPase" evidence="2">
    <location>
        <begin position="453"/>
        <end position="610"/>
    </location>
</feature>
<accession>A0A1V0SBK8</accession>
<reference evidence="3" key="1">
    <citation type="journal article" date="2017" name="Science">
        <title>Giant viruses with an expanded complement of translation system components.</title>
        <authorList>
            <person name="Schulz F."/>
            <person name="Yutin N."/>
            <person name="Ivanova N.N."/>
            <person name="Ortega D.R."/>
            <person name="Lee T.K."/>
            <person name="Vierheilig J."/>
            <person name="Daims H."/>
            <person name="Horn M."/>
            <person name="Wagner M."/>
            <person name="Jensen G.J."/>
            <person name="Kyrpides N.C."/>
            <person name="Koonin E.V."/>
            <person name="Woyke T."/>
        </authorList>
    </citation>
    <scope>NUCLEOTIDE SEQUENCE</scope>
    <source>
        <strain evidence="3">CTV1</strain>
    </source>
</reference>
<dbReference type="Pfam" id="PF00004">
    <property type="entry name" value="AAA"/>
    <property type="match status" value="1"/>
</dbReference>
<gene>
    <name evidence="3" type="ORF">Catovirus_2_10</name>
</gene>
<dbReference type="GO" id="GO:0005524">
    <property type="term" value="F:ATP binding"/>
    <property type="evidence" value="ECO:0007669"/>
    <property type="project" value="InterPro"/>
</dbReference>
<dbReference type="PANTHER" id="PTHR23070">
    <property type="entry name" value="BCS1 AAA-TYPE ATPASE"/>
    <property type="match status" value="1"/>
</dbReference>
<dbReference type="InterPro" id="IPR050747">
    <property type="entry name" value="Mitochondrial_chaperone_BCS1"/>
</dbReference>
<dbReference type="Gene3D" id="3.40.50.300">
    <property type="entry name" value="P-loop containing nucleotide triphosphate hydrolases"/>
    <property type="match status" value="1"/>
</dbReference>
<dbReference type="InterPro" id="IPR003593">
    <property type="entry name" value="AAA+_ATPase"/>
</dbReference>
<evidence type="ECO:0000259" key="2">
    <source>
        <dbReference type="SMART" id="SM00382"/>
    </source>
</evidence>
<evidence type="ECO:0000256" key="1">
    <source>
        <dbReference type="ARBA" id="ARBA00007448"/>
    </source>
</evidence>
<protein>
    <submittedName>
        <fullName evidence="3">AAA family ATPase</fullName>
    </submittedName>
</protein>
<dbReference type="GO" id="GO:0016887">
    <property type="term" value="F:ATP hydrolysis activity"/>
    <property type="evidence" value="ECO:0007669"/>
    <property type="project" value="InterPro"/>
</dbReference>
<dbReference type="SUPFAM" id="SSF52540">
    <property type="entry name" value="P-loop containing nucleoside triphosphate hydrolases"/>
    <property type="match status" value="1"/>
</dbReference>
<dbReference type="InterPro" id="IPR027417">
    <property type="entry name" value="P-loop_NTPase"/>
</dbReference>